<reference evidence="2" key="1">
    <citation type="submission" date="2020-06" db="EMBL/GenBank/DDBJ databases">
        <authorList>
            <consortium name="Wellcome Sanger Institute Data Sharing"/>
        </authorList>
    </citation>
    <scope>NUCLEOTIDE SEQUENCE [LARGE SCALE GENOMIC DNA]</scope>
</reference>
<name>A0A8C5HJS1_GOUWI</name>
<dbReference type="Gene3D" id="3.30.497.10">
    <property type="entry name" value="Antithrombin, subunit I, domain 2"/>
    <property type="match status" value="1"/>
</dbReference>
<protein>
    <recommendedName>
        <fullName evidence="1">Serpin domain-containing protein</fullName>
    </recommendedName>
</protein>
<reference evidence="2" key="2">
    <citation type="submission" date="2025-08" db="UniProtKB">
        <authorList>
            <consortium name="Ensembl"/>
        </authorList>
    </citation>
    <scope>IDENTIFICATION</scope>
</reference>
<dbReference type="Ensembl" id="ENSGWIT00000050419.1">
    <property type="protein sequence ID" value="ENSGWIP00000046586.1"/>
    <property type="gene ID" value="ENSGWIG00000022994.1"/>
</dbReference>
<organism evidence="2 3">
    <name type="scientific">Gouania willdenowi</name>
    <name type="common">Blunt-snouted clingfish</name>
    <name type="synonym">Lepadogaster willdenowi</name>
    <dbReference type="NCBI Taxonomy" id="441366"/>
    <lineage>
        <taxon>Eukaryota</taxon>
        <taxon>Metazoa</taxon>
        <taxon>Chordata</taxon>
        <taxon>Craniata</taxon>
        <taxon>Vertebrata</taxon>
        <taxon>Euteleostomi</taxon>
        <taxon>Actinopterygii</taxon>
        <taxon>Neopterygii</taxon>
        <taxon>Teleostei</taxon>
        <taxon>Neoteleostei</taxon>
        <taxon>Acanthomorphata</taxon>
        <taxon>Ovalentaria</taxon>
        <taxon>Blenniimorphae</taxon>
        <taxon>Blenniiformes</taxon>
        <taxon>Gobiesocoidei</taxon>
        <taxon>Gobiesocidae</taxon>
        <taxon>Gobiesocinae</taxon>
        <taxon>Gouania</taxon>
    </lineage>
</organism>
<dbReference type="GO" id="GO:0004867">
    <property type="term" value="F:serine-type endopeptidase inhibitor activity"/>
    <property type="evidence" value="ECO:0007669"/>
    <property type="project" value="InterPro"/>
</dbReference>
<dbReference type="GO" id="GO:0005783">
    <property type="term" value="C:endoplasmic reticulum"/>
    <property type="evidence" value="ECO:0007669"/>
    <property type="project" value="TreeGrafter"/>
</dbReference>
<dbReference type="InterPro" id="IPR042178">
    <property type="entry name" value="Serpin_sf_1"/>
</dbReference>
<dbReference type="InterPro" id="IPR042185">
    <property type="entry name" value="Serpin_sf_2"/>
</dbReference>
<reference evidence="2" key="3">
    <citation type="submission" date="2025-09" db="UniProtKB">
        <authorList>
            <consortium name="Ensembl"/>
        </authorList>
    </citation>
    <scope>IDENTIFICATION</scope>
</reference>
<evidence type="ECO:0000259" key="1">
    <source>
        <dbReference type="Pfam" id="PF00079"/>
    </source>
</evidence>
<dbReference type="GO" id="GO:0005615">
    <property type="term" value="C:extracellular space"/>
    <property type="evidence" value="ECO:0007669"/>
    <property type="project" value="InterPro"/>
</dbReference>
<dbReference type="PANTHER" id="PTHR11461:SF290">
    <property type="entry name" value="SERINE (OR CYSTEINE) PEPTIDASE INHIBITOR, CLADE H, MEMBER 2"/>
    <property type="match status" value="1"/>
</dbReference>
<feature type="domain" description="Serpin" evidence="1">
    <location>
        <begin position="16"/>
        <end position="167"/>
    </location>
</feature>
<keyword evidence="3" id="KW-1185">Reference proteome</keyword>
<dbReference type="PANTHER" id="PTHR11461">
    <property type="entry name" value="SERINE PROTEASE INHIBITOR, SERPIN"/>
    <property type="match status" value="1"/>
</dbReference>
<evidence type="ECO:0000313" key="3">
    <source>
        <dbReference type="Proteomes" id="UP000694680"/>
    </source>
</evidence>
<dbReference type="GO" id="GO:0030199">
    <property type="term" value="P:collagen fibril organization"/>
    <property type="evidence" value="ECO:0007669"/>
    <property type="project" value="TreeGrafter"/>
</dbReference>
<dbReference type="Gene3D" id="2.30.39.10">
    <property type="entry name" value="Alpha-1-antitrypsin, domain 1"/>
    <property type="match status" value="1"/>
</dbReference>
<dbReference type="SUPFAM" id="SSF56574">
    <property type="entry name" value="Serpins"/>
    <property type="match status" value="1"/>
</dbReference>
<dbReference type="InterPro" id="IPR023796">
    <property type="entry name" value="Serpin_dom"/>
</dbReference>
<sequence length="175" mass="19290">IRCQILHSHSRKYSVGLYRHYEDVNNMVQVLEILLWDAKACLVLLLPFHVEKLAPLEKLLTPELISERLIKASVSSLAVSLPKANISSSLSQQKALPALGLTDAWDPEAADFSGVSDKGNGRVHLAGTLHWASLELATQAGKGEADLDEENVEKAKLFYADHPFIIMGEVVHDEL</sequence>
<dbReference type="Proteomes" id="UP000694680">
    <property type="component" value="Chromosome 18"/>
</dbReference>
<dbReference type="Pfam" id="PF00079">
    <property type="entry name" value="Serpin"/>
    <property type="match status" value="1"/>
</dbReference>
<evidence type="ECO:0000313" key="2">
    <source>
        <dbReference type="Ensembl" id="ENSGWIP00000046586.1"/>
    </source>
</evidence>
<dbReference type="AlphaFoldDB" id="A0A8C5HJS1"/>
<dbReference type="InterPro" id="IPR036186">
    <property type="entry name" value="Serpin_sf"/>
</dbReference>
<dbReference type="InterPro" id="IPR000215">
    <property type="entry name" value="Serpin_fam"/>
</dbReference>
<accession>A0A8C5HJS1</accession>
<proteinExistence type="predicted"/>